<accession>A0A0C5WR49</accession>
<dbReference type="AlphaFoldDB" id="A0A0C5WR49"/>
<keyword evidence="4" id="KW-1185">Reference proteome</keyword>
<dbReference type="EMBL" id="CP005974">
    <property type="protein sequence ID" value="AJR09633.1"/>
    <property type="molecule type" value="Genomic_DNA"/>
</dbReference>
<feature type="domain" description="Capsid Gp10A/Gp10B-like" evidence="2">
    <location>
        <begin position="2"/>
        <end position="251"/>
    </location>
</feature>
<proteinExistence type="predicted"/>
<dbReference type="HOGENOM" id="CLU_942863_0_0_6"/>
<dbReference type="InterPro" id="IPR049301">
    <property type="entry name" value="Capsid_Gp10A/Gp10B-like_dom"/>
</dbReference>
<evidence type="ECO:0000313" key="4">
    <source>
        <dbReference type="Proteomes" id="UP000032303"/>
    </source>
</evidence>
<evidence type="ECO:0000259" key="2">
    <source>
        <dbReference type="Pfam" id="PF21703"/>
    </source>
</evidence>
<gene>
    <name evidence="3" type="ORF">H744_2c2982</name>
</gene>
<feature type="region of interest" description="Disordered" evidence="1">
    <location>
        <begin position="164"/>
        <end position="189"/>
    </location>
</feature>
<sequence length="295" mass="32582">MLSHYQHREKYAKELSSAIAEMVDRNVWRMLIKAAKIKDAATEKTHLKAGLESLKGQKYTKPVTIEENVAGKGATGRQLVQAIYRARTRLKVNHVPVQEAVAIVRPEHYELLVNAAQEAGNMAWLNKDYINSGNNVESGLPNGGMPLLRIAGIPIYETENFPFADESDKDKYPDDKPLAETDGGSGRTDRYYVDSSKTLMIVFTKDAIGTAKIKDLSIEHVPEPLRLGHNIITKMFVGHEILQHECACEIKVFEKGADDTDKDGLTPDIPKVTASAYAANEDVYTAPKTGCNKAA</sequence>
<dbReference type="Proteomes" id="UP000032303">
    <property type="component" value="Chromosome 2"/>
</dbReference>
<evidence type="ECO:0000256" key="1">
    <source>
        <dbReference type="SAM" id="MobiDB-lite"/>
    </source>
</evidence>
<evidence type="ECO:0000313" key="3">
    <source>
        <dbReference type="EMBL" id="AJR09633.1"/>
    </source>
</evidence>
<name>A0A0C5WR49_9GAMM</name>
<feature type="compositionally biased region" description="Basic and acidic residues" evidence="1">
    <location>
        <begin position="166"/>
        <end position="179"/>
    </location>
</feature>
<dbReference type="Pfam" id="PF21703">
    <property type="entry name" value="Gp10A-like"/>
    <property type="match status" value="1"/>
</dbReference>
<protein>
    <recommendedName>
        <fullName evidence="2">Capsid Gp10A/Gp10B-like domain-containing protein</fullName>
    </recommendedName>
</protein>
<organism evidence="3 4">
    <name type="scientific">Photobacterium gaetbulicola Gung47</name>
    <dbReference type="NCBI Taxonomy" id="658445"/>
    <lineage>
        <taxon>Bacteria</taxon>
        <taxon>Pseudomonadati</taxon>
        <taxon>Pseudomonadota</taxon>
        <taxon>Gammaproteobacteria</taxon>
        <taxon>Vibrionales</taxon>
        <taxon>Vibrionaceae</taxon>
        <taxon>Photobacterium</taxon>
    </lineage>
</organism>
<reference evidence="3 4" key="1">
    <citation type="submission" date="2013-05" db="EMBL/GenBank/DDBJ databases">
        <title>Complete genome sequence of the lipase-producing bacterium Photobacterium gaetbulicola Gung47.</title>
        <authorList>
            <person name="Kim Y.-O."/>
        </authorList>
    </citation>
    <scope>NUCLEOTIDE SEQUENCE [LARGE SCALE GENOMIC DNA]</scope>
    <source>
        <strain evidence="3 4">Gung47</strain>
    </source>
</reference>
<dbReference type="KEGG" id="pgb:H744_2c2982"/>
<dbReference type="PATRIC" id="fig|658445.3.peg.5039"/>